<gene>
    <name evidence="8" type="ORF">A2966_01645</name>
</gene>
<dbReference type="SUPFAM" id="SSF140478">
    <property type="entry name" value="LemA-like"/>
    <property type="match status" value="1"/>
</dbReference>
<dbReference type="PANTHER" id="PTHR34478:SF2">
    <property type="entry name" value="MEMBRANE PROTEIN"/>
    <property type="match status" value="1"/>
</dbReference>
<protein>
    <recommendedName>
        <fullName evidence="10">LemA family protein</fullName>
    </recommendedName>
</protein>
<dbReference type="Pfam" id="PF04011">
    <property type="entry name" value="LemA"/>
    <property type="match status" value="1"/>
</dbReference>
<evidence type="ECO:0000256" key="7">
    <source>
        <dbReference type="SAM" id="Phobius"/>
    </source>
</evidence>
<dbReference type="AlphaFoldDB" id="A0A1F7J956"/>
<dbReference type="InterPro" id="IPR007156">
    <property type="entry name" value="MamQ_LemA"/>
</dbReference>
<dbReference type="PANTHER" id="PTHR34478">
    <property type="entry name" value="PROTEIN LEMA"/>
    <property type="match status" value="1"/>
</dbReference>
<keyword evidence="4 7" id="KW-1133">Transmembrane helix</keyword>
<accession>A0A1F7J956</accession>
<dbReference type="InterPro" id="IPR023353">
    <property type="entry name" value="LemA-like_dom_sf"/>
</dbReference>
<evidence type="ECO:0000256" key="4">
    <source>
        <dbReference type="ARBA" id="ARBA00022989"/>
    </source>
</evidence>
<dbReference type="GO" id="GO:0016020">
    <property type="term" value="C:membrane"/>
    <property type="evidence" value="ECO:0007669"/>
    <property type="project" value="UniProtKB-SubCell"/>
</dbReference>
<dbReference type="Gene3D" id="1.20.1440.20">
    <property type="entry name" value="LemA-like domain"/>
    <property type="match status" value="1"/>
</dbReference>
<proteinExistence type="inferred from homology"/>
<comment type="caution">
    <text evidence="8">The sequence shown here is derived from an EMBL/GenBank/DDBJ whole genome shotgun (WGS) entry which is preliminary data.</text>
</comment>
<evidence type="ECO:0000256" key="2">
    <source>
        <dbReference type="ARBA" id="ARBA00008854"/>
    </source>
</evidence>
<organism evidence="8 9">
    <name type="scientific">Candidatus Roizmanbacteria bacterium RIFCSPLOWO2_01_FULL_41_22</name>
    <dbReference type="NCBI Taxonomy" id="1802067"/>
    <lineage>
        <taxon>Bacteria</taxon>
        <taxon>Candidatus Roizmaniibacteriota</taxon>
    </lineage>
</organism>
<dbReference type="Proteomes" id="UP000176480">
    <property type="component" value="Unassembled WGS sequence"/>
</dbReference>
<feature type="transmembrane region" description="Helical" evidence="7">
    <location>
        <begin position="6"/>
        <end position="25"/>
    </location>
</feature>
<dbReference type="EMBL" id="MGAR01000014">
    <property type="protein sequence ID" value="OGK52132.1"/>
    <property type="molecule type" value="Genomic_DNA"/>
</dbReference>
<comment type="subcellular location">
    <subcellularLocation>
        <location evidence="1">Membrane</location>
        <topology evidence="1">Single-pass membrane protein</topology>
    </subcellularLocation>
</comment>
<feature type="coiled-coil region" evidence="6">
    <location>
        <begin position="110"/>
        <end position="137"/>
    </location>
</feature>
<evidence type="ECO:0000256" key="3">
    <source>
        <dbReference type="ARBA" id="ARBA00022692"/>
    </source>
</evidence>
<evidence type="ECO:0000256" key="5">
    <source>
        <dbReference type="ARBA" id="ARBA00023136"/>
    </source>
</evidence>
<reference evidence="8 9" key="1">
    <citation type="journal article" date="2016" name="Nat. Commun.">
        <title>Thousands of microbial genomes shed light on interconnected biogeochemical processes in an aquifer system.</title>
        <authorList>
            <person name="Anantharaman K."/>
            <person name="Brown C.T."/>
            <person name="Hug L.A."/>
            <person name="Sharon I."/>
            <person name="Castelle C.J."/>
            <person name="Probst A.J."/>
            <person name="Thomas B.C."/>
            <person name="Singh A."/>
            <person name="Wilkins M.J."/>
            <person name="Karaoz U."/>
            <person name="Brodie E.L."/>
            <person name="Williams K.H."/>
            <person name="Hubbard S.S."/>
            <person name="Banfield J.F."/>
        </authorList>
    </citation>
    <scope>NUCLEOTIDE SEQUENCE [LARGE SCALE GENOMIC DNA]</scope>
</reference>
<comment type="similarity">
    <text evidence="2">Belongs to the LemA family.</text>
</comment>
<evidence type="ECO:0000313" key="9">
    <source>
        <dbReference type="Proteomes" id="UP000176480"/>
    </source>
</evidence>
<keyword evidence="5 7" id="KW-0472">Membrane</keyword>
<evidence type="ECO:0000256" key="1">
    <source>
        <dbReference type="ARBA" id="ARBA00004167"/>
    </source>
</evidence>
<sequence>MSPTTIAIALLIVVALYIWFLYNGLVTAKMRIKEAWSGIDVQLRRRASLIPNLVEAVKGYAKHEKSVFENVTKARSAMLGAKDPKAAAKADNMLTDALKTIFAIAENYPLLKASENFKELQQELSDTETKVAAARQFYNTNVLDFNTKINIFPNVLIASMLNFKPEIFFEAEETARKEVNVKF</sequence>
<dbReference type="STRING" id="1802067.A2966_01645"/>
<keyword evidence="6" id="KW-0175">Coiled coil</keyword>
<keyword evidence="3 7" id="KW-0812">Transmembrane</keyword>
<evidence type="ECO:0000313" key="8">
    <source>
        <dbReference type="EMBL" id="OGK52132.1"/>
    </source>
</evidence>
<evidence type="ECO:0000256" key="6">
    <source>
        <dbReference type="SAM" id="Coils"/>
    </source>
</evidence>
<evidence type="ECO:0008006" key="10">
    <source>
        <dbReference type="Google" id="ProtNLM"/>
    </source>
</evidence>
<name>A0A1F7J956_9BACT</name>